<dbReference type="PANTHER" id="PTHR17575:SF1">
    <property type="entry name" value="UROCORTIN-3"/>
    <property type="match status" value="1"/>
</dbReference>
<evidence type="ECO:0000256" key="7">
    <source>
        <dbReference type="ARBA" id="ARBA00025160"/>
    </source>
</evidence>
<organism evidence="11 12">
    <name type="scientific">Fulmarus glacialis</name>
    <name type="common">Northern fulmar</name>
    <dbReference type="NCBI Taxonomy" id="30455"/>
    <lineage>
        <taxon>Eukaryota</taxon>
        <taxon>Metazoa</taxon>
        <taxon>Chordata</taxon>
        <taxon>Craniata</taxon>
        <taxon>Vertebrata</taxon>
        <taxon>Euteleostomi</taxon>
        <taxon>Archelosauria</taxon>
        <taxon>Archosauria</taxon>
        <taxon>Dinosauria</taxon>
        <taxon>Saurischia</taxon>
        <taxon>Theropoda</taxon>
        <taxon>Coelurosauria</taxon>
        <taxon>Aves</taxon>
        <taxon>Neognathae</taxon>
        <taxon>Neoaves</taxon>
        <taxon>Aequornithes</taxon>
        <taxon>Procellariiformes</taxon>
        <taxon>Procellariidae</taxon>
        <taxon>Fulmarus</taxon>
    </lineage>
</organism>
<evidence type="ECO:0000313" key="11">
    <source>
        <dbReference type="EMBL" id="KFW06062.1"/>
    </source>
</evidence>
<evidence type="ECO:0000259" key="10">
    <source>
        <dbReference type="Pfam" id="PF00473"/>
    </source>
</evidence>
<gene>
    <name evidence="11" type="ORF">N327_09860</name>
</gene>
<evidence type="ECO:0000256" key="6">
    <source>
        <dbReference type="ARBA" id="ARBA00022729"/>
    </source>
</evidence>
<name>A0A093J2H7_FULGA</name>
<dbReference type="KEGG" id="fga:104077783"/>
<keyword evidence="4" id="KW-0964">Secreted</keyword>
<evidence type="ECO:0000313" key="12">
    <source>
        <dbReference type="Proteomes" id="UP000053806"/>
    </source>
</evidence>
<comment type="similarity">
    <text evidence="2">Belongs to the sauvagine/corticotropin-releasing factor/urotensin I family.</text>
</comment>
<evidence type="ECO:0000256" key="3">
    <source>
        <dbReference type="ARBA" id="ARBA00011328"/>
    </source>
</evidence>
<dbReference type="GO" id="GO:0051431">
    <property type="term" value="F:corticotropin-releasing hormone receptor 2 binding"/>
    <property type="evidence" value="ECO:0007669"/>
    <property type="project" value="InterPro"/>
</dbReference>
<dbReference type="GO" id="GO:0007586">
    <property type="term" value="P:digestion"/>
    <property type="evidence" value="ECO:0007669"/>
    <property type="project" value="InterPro"/>
</dbReference>
<dbReference type="GO" id="GO:0007189">
    <property type="term" value="P:adenylate cyclase-activating G protein-coupled receptor signaling pathway"/>
    <property type="evidence" value="ECO:0007669"/>
    <property type="project" value="TreeGrafter"/>
</dbReference>
<comment type="subunit">
    <text evidence="3">Binds with high affinity to CRF receptors 2-alpha and 2-beta.</text>
</comment>
<dbReference type="InterPro" id="IPR024270">
    <property type="entry name" value="Urocortin_II/III"/>
</dbReference>
<evidence type="ECO:0000256" key="2">
    <source>
        <dbReference type="ARBA" id="ARBA00009287"/>
    </source>
</evidence>
<reference evidence="11 12" key="1">
    <citation type="submission" date="2014-04" db="EMBL/GenBank/DDBJ databases">
        <title>Genome evolution of avian class.</title>
        <authorList>
            <person name="Zhang G."/>
            <person name="Li C."/>
        </authorList>
    </citation>
    <scope>NUCLEOTIDE SEQUENCE [LARGE SCALE GENOMIC DNA]</scope>
    <source>
        <strain evidence="11">BGI_N327</strain>
    </source>
</reference>
<sequence>MPHTRLLLLLALLCATETRRTLRLYNTASIFSCLNAALAEARKSSPEENAILDKRSFDSPSPEEVSEEEEEGEDVDEDVDEEMGKRTFPGEGHYKYVSQAQVKGKTYQNRAKSDRRTKVTLSLDVPTNIMNILFNIAKAKNLRAKAAANAHLMAQIGRRK</sequence>
<evidence type="ECO:0000256" key="1">
    <source>
        <dbReference type="ARBA" id="ARBA00004613"/>
    </source>
</evidence>
<dbReference type="GO" id="GO:0031669">
    <property type="term" value="P:cellular response to nutrient levels"/>
    <property type="evidence" value="ECO:0007669"/>
    <property type="project" value="TreeGrafter"/>
</dbReference>
<dbReference type="AlphaFoldDB" id="A0A093J2H7"/>
<keyword evidence="5" id="KW-0372">Hormone</keyword>
<protein>
    <submittedName>
        <fullName evidence="11">Urocortin-3</fullName>
    </submittedName>
</protein>
<comment type="function">
    <text evidence="7">Suppresses food intake, delays gastric emptying and decreases heat-induced edema. Might represent an endogenous ligand for maintaining homeostasis after stress.</text>
</comment>
<evidence type="ECO:0000256" key="4">
    <source>
        <dbReference type="ARBA" id="ARBA00022525"/>
    </source>
</evidence>
<comment type="subcellular location">
    <subcellularLocation>
        <location evidence="1">Secreted</location>
    </subcellularLocation>
</comment>
<proteinExistence type="inferred from homology"/>
<dbReference type="OrthoDB" id="9949770at2759"/>
<feature type="compositionally biased region" description="Basic and acidic residues" evidence="8">
    <location>
        <begin position="44"/>
        <end position="57"/>
    </location>
</feature>
<dbReference type="Proteomes" id="UP000053806">
    <property type="component" value="Unassembled WGS sequence"/>
</dbReference>
<feature type="region of interest" description="Disordered" evidence="8">
    <location>
        <begin position="44"/>
        <end position="92"/>
    </location>
</feature>
<dbReference type="GO" id="GO:0005615">
    <property type="term" value="C:extracellular space"/>
    <property type="evidence" value="ECO:0007669"/>
    <property type="project" value="InterPro"/>
</dbReference>
<evidence type="ECO:0000256" key="9">
    <source>
        <dbReference type="SAM" id="SignalP"/>
    </source>
</evidence>
<feature type="signal peptide" evidence="9">
    <location>
        <begin position="1"/>
        <end position="18"/>
    </location>
</feature>
<feature type="compositionally biased region" description="Acidic residues" evidence="8">
    <location>
        <begin position="64"/>
        <end position="81"/>
    </location>
</feature>
<accession>A0A093J2H7</accession>
<feature type="chain" id="PRO_5001884904" evidence="9">
    <location>
        <begin position="19"/>
        <end position="160"/>
    </location>
</feature>
<dbReference type="GO" id="GO:0009755">
    <property type="term" value="P:hormone-mediated signaling pathway"/>
    <property type="evidence" value="ECO:0007669"/>
    <property type="project" value="TreeGrafter"/>
</dbReference>
<evidence type="ECO:0000256" key="8">
    <source>
        <dbReference type="SAM" id="MobiDB-lite"/>
    </source>
</evidence>
<dbReference type="GO" id="GO:0005179">
    <property type="term" value="F:hormone activity"/>
    <property type="evidence" value="ECO:0007669"/>
    <property type="project" value="UniProtKB-KW"/>
</dbReference>
<keyword evidence="6 9" id="KW-0732">Signal</keyword>
<keyword evidence="12" id="KW-1185">Reference proteome</keyword>
<dbReference type="EMBL" id="KK600907">
    <property type="protein sequence ID" value="KFW06062.1"/>
    <property type="molecule type" value="Genomic_DNA"/>
</dbReference>
<dbReference type="PANTHER" id="PTHR17575">
    <property type="entry name" value="UROCORTIN-2 AND 3"/>
    <property type="match status" value="1"/>
</dbReference>
<feature type="domain" description="Corticotropin-releasing factor" evidence="10">
    <location>
        <begin position="120"/>
        <end position="156"/>
    </location>
</feature>
<dbReference type="Pfam" id="PF00473">
    <property type="entry name" value="CRF"/>
    <property type="match status" value="1"/>
</dbReference>
<dbReference type="InterPro" id="IPR000187">
    <property type="entry name" value="CRF"/>
</dbReference>
<evidence type="ECO:0000256" key="5">
    <source>
        <dbReference type="ARBA" id="ARBA00022702"/>
    </source>
</evidence>